<keyword evidence="4" id="KW-0862">Zinc</keyword>
<gene>
    <name evidence="6" type="ORF">IAB26_14770</name>
</gene>
<dbReference type="PROSITE" id="PS50305">
    <property type="entry name" value="SIRTUIN"/>
    <property type="match status" value="1"/>
</dbReference>
<feature type="binding site" evidence="4">
    <location>
        <position position="98"/>
    </location>
    <ligand>
        <name>Zn(2+)</name>
        <dbReference type="ChEBI" id="CHEBI:29105"/>
    </ligand>
</feature>
<reference evidence="6" key="2">
    <citation type="journal article" date="2021" name="PeerJ">
        <title>Extensive microbial diversity within the chicken gut microbiome revealed by metagenomics and culture.</title>
        <authorList>
            <person name="Gilroy R."/>
            <person name="Ravi A."/>
            <person name="Getino M."/>
            <person name="Pursley I."/>
            <person name="Horton D.L."/>
            <person name="Alikhan N.F."/>
            <person name="Baker D."/>
            <person name="Gharbi K."/>
            <person name="Hall N."/>
            <person name="Watson M."/>
            <person name="Adriaenssens E.M."/>
            <person name="Foster-Nyarko E."/>
            <person name="Jarju S."/>
            <person name="Secka A."/>
            <person name="Antonio M."/>
            <person name="Oren A."/>
            <person name="Chaudhuri R.R."/>
            <person name="La Ragione R."/>
            <person name="Hildebrand F."/>
            <person name="Pallen M.J."/>
        </authorList>
    </citation>
    <scope>NUCLEOTIDE SEQUENCE</scope>
    <source>
        <strain evidence="6">ChiSjej3B21-11622</strain>
    </source>
</reference>
<feature type="binding site" evidence="4">
    <location>
        <position position="95"/>
    </location>
    <ligand>
        <name>Zn(2+)</name>
        <dbReference type="ChEBI" id="CHEBI:29105"/>
    </ligand>
</feature>
<dbReference type="InterPro" id="IPR029035">
    <property type="entry name" value="DHS-like_NAD/FAD-binding_dom"/>
</dbReference>
<reference evidence="6" key="1">
    <citation type="submission" date="2020-10" db="EMBL/GenBank/DDBJ databases">
        <authorList>
            <person name="Gilroy R."/>
        </authorList>
    </citation>
    <scope>NUCLEOTIDE SEQUENCE</scope>
    <source>
        <strain evidence="6">ChiSjej3B21-11622</strain>
    </source>
</reference>
<proteinExistence type="predicted"/>
<feature type="binding site" evidence="4">
    <location>
        <position position="74"/>
    </location>
    <ligand>
        <name>Zn(2+)</name>
        <dbReference type="ChEBI" id="CHEBI:29105"/>
    </ligand>
</feature>
<feature type="binding site" evidence="4">
    <location>
        <position position="77"/>
    </location>
    <ligand>
        <name>Zn(2+)</name>
        <dbReference type="ChEBI" id="CHEBI:29105"/>
    </ligand>
</feature>
<comment type="caution">
    <text evidence="6">The sequence shown here is derived from an EMBL/GenBank/DDBJ whole genome shotgun (WGS) entry which is preliminary data.</text>
</comment>
<accession>A0A9D0ZXU0</accession>
<evidence type="ECO:0000256" key="1">
    <source>
        <dbReference type="ARBA" id="ARBA00012928"/>
    </source>
</evidence>
<dbReference type="InterPro" id="IPR050134">
    <property type="entry name" value="NAD-dep_sirtuin_deacylases"/>
</dbReference>
<feature type="non-terminal residue" evidence="6">
    <location>
        <position position="1"/>
    </location>
</feature>
<dbReference type="Gene3D" id="3.30.1600.10">
    <property type="entry name" value="SIR2/SIRT2 'Small Domain"/>
    <property type="match status" value="1"/>
</dbReference>
<dbReference type="Proteomes" id="UP000886886">
    <property type="component" value="Unassembled WGS sequence"/>
</dbReference>
<dbReference type="SUPFAM" id="SSF52467">
    <property type="entry name" value="DHS-like NAD/FAD-binding domain"/>
    <property type="match status" value="1"/>
</dbReference>
<dbReference type="GO" id="GO:0046872">
    <property type="term" value="F:metal ion binding"/>
    <property type="evidence" value="ECO:0007669"/>
    <property type="project" value="UniProtKB-KW"/>
</dbReference>
<protein>
    <recommendedName>
        <fullName evidence="1">protein acetyllysine N-acetyltransferase</fullName>
        <ecNumber evidence="1">2.3.1.286</ecNumber>
    </recommendedName>
</protein>
<evidence type="ECO:0000256" key="3">
    <source>
        <dbReference type="ARBA" id="ARBA00023027"/>
    </source>
</evidence>
<evidence type="ECO:0000313" key="7">
    <source>
        <dbReference type="Proteomes" id="UP000886886"/>
    </source>
</evidence>
<dbReference type="GO" id="GO:0070403">
    <property type="term" value="F:NAD+ binding"/>
    <property type="evidence" value="ECO:0007669"/>
    <property type="project" value="InterPro"/>
</dbReference>
<name>A0A9D0ZXU0_9FIRM</name>
<keyword evidence="3" id="KW-0520">NAD</keyword>
<feature type="domain" description="Deacetylase sirtuin-type" evidence="5">
    <location>
        <begin position="1"/>
        <end position="186"/>
    </location>
</feature>
<dbReference type="Gene3D" id="3.40.50.1220">
    <property type="entry name" value="TPP-binding domain"/>
    <property type="match status" value="1"/>
</dbReference>
<keyword evidence="4" id="KW-0479">Metal-binding</keyword>
<dbReference type="InterPro" id="IPR026590">
    <property type="entry name" value="Ssirtuin_cat_dom"/>
</dbReference>
<dbReference type="PANTHER" id="PTHR11085:SF10">
    <property type="entry name" value="NAD-DEPENDENT PROTEIN DEACYLASE SIRTUIN-5, MITOCHONDRIAL-RELATED"/>
    <property type="match status" value="1"/>
</dbReference>
<dbReference type="InterPro" id="IPR026591">
    <property type="entry name" value="Sirtuin_cat_small_dom_sf"/>
</dbReference>
<evidence type="ECO:0000256" key="2">
    <source>
        <dbReference type="ARBA" id="ARBA00022679"/>
    </source>
</evidence>
<evidence type="ECO:0000259" key="5">
    <source>
        <dbReference type="PROSITE" id="PS50305"/>
    </source>
</evidence>
<dbReference type="GO" id="GO:0017136">
    <property type="term" value="F:histone deacetylase activity, NAD-dependent"/>
    <property type="evidence" value="ECO:0007669"/>
    <property type="project" value="TreeGrafter"/>
</dbReference>
<dbReference type="Pfam" id="PF02146">
    <property type="entry name" value="SIR2"/>
    <property type="match status" value="1"/>
</dbReference>
<sequence>DGYYTTRPERFFEFYRNEILLKQPEVTESARVLARMEQQGKLGCMITANVYNLGKRAGIQNVINLHGNIFENRCPSCGREYTLDHILDSPKVPRCESCGTMIRPQVSLFGEMTNDRLVNRSIDEVSKADVLLVLGTTLQSEVFSNYIKFFDGRYLVVIHHKEHFTDQKADLVILDWPKNVLPQLGY</sequence>
<dbReference type="PANTHER" id="PTHR11085">
    <property type="entry name" value="NAD-DEPENDENT PROTEIN DEACYLASE SIRTUIN-5, MITOCHONDRIAL-RELATED"/>
    <property type="match status" value="1"/>
</dbReference>
<dbReference type="InterPro" id="IPR003000">
    <property type="entry name" value="Sirtuin"/>
</dbReference>
<organism evidence="6 7">
    <name type="scientific">Candidatus Limivivens merdigallinarum</name>
    <dbReference type="NCBI Taxonomy" id="2840859"/>
    <lineage>
        <taxon>Bacteria</taxon>
        <taxon>Bacillati</taxon>
        <taxon>Bacillota</taxon>
        <taxon>Clostridia</taxon>
        <taxon>Lachnospirales</taxon>
        <taxon>Lachnospiraceae</taxon>
        <taxon>Lachnospiraceae incertae sedis</taxon>
        <taxon>Candidatus Limivivens</taxon>
    </lineage>
</organism>
<dbReference type="EC" id="2.3.1.286" evidence="1"/>
<keyword evidence="2" id="KW-0808">Transferase</keyword>
<dbReference type="EMBL" id="DVFT01000217">
    <property type="protein sequence ID" value="HIQ97809.1"/>
    <property type="molecule type" value="Genomic_DNA"/>
</dbReference>
<evidence type="ECO:0000256" key="4">
    <source>
        <dbReference type="PROSITE-ProRule" id="PRU00236"/>
    </source>
</evidence>
<feature type="active site" description="Proton acceptor" evidence="4">
    <location>
        <position position="66"/>
    </location>
</feature>
<evidence type="ECO:0000313" key="6">
    <source>
        <dbReference type="EMBL" id="HIQ97809.1"/>
    </source>
</evidence>
<dbReference type="AlphaFoldDB" id="A0A9D0ZXU0"/>